<dbReference type="OMA" id="RQFQTPN"/>
<sequence length="530" mass="60449">MSFEHNSYYSYGQTNQNLLSGKAYSHIPQQQQQQQQQQQSPNVPSLQQMMYSIPPPLSQQHMAPYYQQQYQQMQAAPAPTSTLALALALAQQQQQALPPAPQQQHYNNNGSQYFDPNMTSNYIMGISATHNLQSNHYQQPQFSYYNMNQPLYMQQLPQPQPQPQLQSTAQPLPPAIAPPPHPTSAPAPAPAQHGKSTTPENGKSKTRTSKRKQLQLQLQLQLRLRLRLQLQLRSQQQQLPLLSQQGRRQDSVEVASTMQSHSLVIFPNFPERLQKVLPPPPLSKAPIRPDITVSTTAKRAKRKSKFSQEQDDLIVTLKKKGKNWVEIAEILGVGSYLAARNRYQVIVGQQGNNNSSAWDNTDKLFLKNLLDAAEFEKWRYITAELNKSTGKVFTDYECREVIRELFWQDPSSFGVSEDTIKESIKEKKQTDKIIEQREQQRKKKASILEGRYEAYPSSNSTSSTSSASQQLAQPHLQPQQSPPALALAPLQPQQTSQNQHQHQHHQQQHQHQHQHQQQMGVFQPRLSQLP</sequence>
<feature type="compositionally biased region" description="Low complexity" evidence="1">
    <location>
        <begin position="29"/>
        <end position="39"/>
    </location>
</feature>
<dbReference type="HOGENOM" id="CLU_513944_0_0_1"/>
<evidence type="ECO:0000256" key="1">
    <source>
        <dbReference type="SAM" id="MobiDB-lite"/>
    </source>
</evidence>
<feature type="compositionally biased region" description="Low complexity" evidence="1">
    <location>
        <begin position="457"/>
        <end position="500"/>
    </location>
</feature>
<evidence type="ECO:0000313" key="3">
    <source>
        <dbReference type="Proteomes" id="UP000001996"/>
    </source>
</evidence>
<keyword evidence="3" id="KW-1185">Reference proteome</keyword>
<dbReference type="Proteomes" id="UP000001996">
    <property type="component" value="Unassembled WGS sequence"/>
</dbReference>
<dbReference type="VEuPathDB" id="FungiDB:LELG_02697"/>
<accession>A5DZB0</accession>
<dbReference type="eggNOG" id="ENOG502S8GZ">
    <property type="taxonomic scope" value="Eukaryota"/>
</dbReference>
<feature type="compositionally biased region" description="Low complexity" evidence="1">
    <location>
        <begin position="154"/>
        <end position="170"/>
    </location>
</feature>
<feature type="region of interest" description="Disordered" evidence="1">
    <location>
        <begin position="154"/>
        <end position="212"/>
    </location>
</feature>
<feature type="compositionally biased region" description="Pro residues" evidence="1">
    <location>
        <begin position="171"/>
        <end position="189"/>
    </location>
</feature>
<dbReference type="AlphaFoldDB" id="A5DZB0"/>
<dbReference type="OrthoDB" id="2350934at2759"/>
<feature type="compositionally biased region" description="Polar residues" evidence="1">
    <location>
        <begin position="40"/>
        <end position="50"/>
    </location>
</feature>
<evidence type="ECO:0008006" key="4">
    <source>
        <dbReference type="Google" id="ProtNLM"/>
    </source>
</evidence>
<dbReference type="STRING" id="379508.A5DZB0"/>
<gene>
    <name evidence="2" type="ORF">LELG_02697</name>
</gene>
<dbReference type="GeneID" id="5233402"/>
<feature type="region of interest" description="Disordered" evidence="1">
    <location>
        <begin position="25"/>
        <end position="50"/>
    </location>
</feature>
<feature type="compositionally biased region" description="Basic residues" evidence="1">
    <location>
        <begin position="501"/>
        <end position="514"/>
    </location>
</feature>
<reference evidence="2 3" key="1">
    <citation type="journal article" date="2009" name="Nature">
        <title>Evolution of pathogenicity and sexual reproduction in eight Candida genomes.</title>
        <authorList>
            <person name="Butler G."/>
            <person name="Rasmussen M.D."/>
            <person name="Lin M.F."/>
            <person name="Santos M.A."/>
            <person name="Sakthikumar S."/>
            <person name="Munro C.A."/>
            <person name="Rheinbay E."/>
            <person name="Grabherr M."/>
            <person name="Forche A."/>
            <person name="Reedy J.L."/>
            <person name="Agrafioti I."/>
            <person name="Arnaud M.B."/>
            <person name="Bates S."/>
            <person name="Brown A.J."/>
            <person name="Brunke S."/>
            <person name="Costanzo M.C."/>
            <person name="Fitzpatrick D.A."/>
            <person name="de Groot P.W."/>
            <person name="Harris D."/>
            <person name="Hoyer L.L."/>
            <person name="Hube B."/>
            <person name="Klis F.M."/>
            <person name="Kodira C."/>
            <person name="Lennard N."/>
            <person name="Logue M.E."/>
            <person name="Martin R."/>
            <person name="Neiman A.M."/>
            <person name="Nikolaou E."/>
            <person name="Quail M.A."/>
            <person name="Quinn J."/>
            <person name="Santos M.C."/>
            <person name="Schmitzberger F.F."/>
            <person name="Sherlock G."/>
            <person name="Shah P."/>
            <person name="Silverstein K.A."/>
            <person name="Skrzypek M.S."/>
            <person name="Soll D."/>
            <person name="Staggs R."/>
            <person name="Stansfield I."/>
            <person name="Stumpf M.P."/>
            <person name="Sudbery P.E."/>
            <person name="Srikantha T."/>
            <person name="Zeng Q."/>
            <person name="Berman J."/>
            <person name="Berriman M."/>
            <person name="Heitman J."/>
            <person name="Gow N.A."/>
            <person name="Lorenz M.C."/>
            <person name="Birren B.W."/>
            <person name="Kellis M."/>
            <person name="Cuomo C.A."/>
        </authorList>
    </citation>
    <scope>NUCLEOTIDE SEQUENCE [LARGE SCALE GENOMIC DNA]</scope>
    <source>
        <strain evidence="3">ATCC 11503 / BCRC 21390 / CBS 2605 / JCM 1781 / NBRC 1676 / NRRL YB-4239</strain>
    </source>
</reference>
<name>A5DZB0_LODEL</name>
<evidence type="ECO:0000313" key="2">
    <source>
        <dbReference type="EMBL" id="EDK44518.1"/>
    </source>
</evidence>
<protein>
    <recommendedName>
        <fullName evidence="4">Adherence factor</fullName>
    </recommendedName>
</protein>
<feature type="region of interest" description="Disordered" evidence="1">
    <location>
        <begin position="437"/>
        <end position="530"/>
    </location>
</feature>
<dbReference type="InParanoid" id="A5DZB0"/>
<organism evidence="2 3">
    <name type="scientific">Lodderomyces elongisporus (strain ATCC 11503 / CBS 2605 / JCM 1781 / NBRC 1676 / NRRL YB-4239)</name>
    <name type="common">Yeast</name>
    <name type="synonym">Saccharomyces elongisporus</name>
    <dbReference type="NCBI Taxonomy" id="379508"/>
    <lineage>
        <taxon>Eukaryota</taxon>
        <taxon>Fungi</taxon>
        <taxon>Dikarya</taxon>
        <taxon>Ascomycota</taxon>
        <taxon>Saccharomycotina</taxon>
        <taxon>Pichiomycetes</taxon>
        <taxon>Debaryomycetaceae</taxon>
        <taxon>Candida/Lodderomyces clade</taxon>
        <taxon>Lodderomyces</taxon>
    </lineage>
</organism>
<proteinExistence type="predicted"/>
<dbReference type="EMBL" id="CH981526">
    <property type="protein sequence ID" value="EDK44518.1"/>
    <property type="molecule type" value="Genomic_DNA"/>
</dbReference>
<dbReference type="KEGG" id="lel:PVL30_003545"/>